<evidence type="ECO:0000256" key="5">
    <source>
        <dbReference type="ARBA" id="ARBA00022737"/>
    </source>
</evidence>
<evidence type="ECO:0000256" key="7">
    <source>
        <dbReference type="ARBA" id="ARBA00023242"/>
    </source>
</evidence>
<evidence type="ECO:0000256" key="1">
    <source>
        <dbReference type="ARBA" id="ARBA00004604"/>
    </source>
</evidence>
<keyword evidence="4" id="KW-0853">WD repeat</keyword>
<feature type="domain" description="WD repeat-containing protein 75 second beta-propeller" evidence="9">
    <location>
        <begin position="370"/>
        <end position="692"/>
    </location>
</feature>
<keyword evidence="6" id="KW-0804">Transcription</keyword>
<comment type="subcellular location">
    <subcellularLocation>
        <location evidence="1">Nucleus</location>
        <location evidence="1">Nucleolus</location>
    </subcellularLocation>
</comment>
<keyword evidence="11" id="KW-1185">Reference proteome</keyword>
<protein>
    <recommendedName>
        <fullName evidence="9">WD repeat-containing protein 75 second beta-propeller domain-containing protein</fullName>
    </recommendedName>
</protein>
<dbReference type="Pfam" id="PF23769">
    <property type="entry name" value="Beta-prop_WDR75_2nd"/>
    <property type="match status" value="1"/>
</dbReference>
<accession>A0A8K0JXV7</accession>
<dbReference type="SUPFAM" id="SSF50978">
    <property type="entry name" value="WD40 repeat-like"/>
    <property type="match status" value="2"/>
</dbReference>
<evidence type="ECO:0000313" key="10">
    <source>
        <dbReference type="EMBL" id="KAG8222238.1"/>
    </source>
</evidence>
<dbReference type="InterPro" id="IPR001680">
    <property type="entry name" value="WD40_rpt"/>
</dbReference>
<dbReference type="SUPFAM" id="SSF50969">
    <property type="entry name" value="YVTN repeat-like/Quinoprotein amine dehydrogenase"/>
    <property type="match status" value="1"/>
</dbReference>
<dbReference type="AlphaFoldDB" id="A0A8K0JXV7"/>
<dbReference type="InterPro" id="IPR036322">
    <property type="entry name" value="WD40_repeat_dom_sf"/>
</dbReference>
<evidence type="ECO:0000256" key="8">
    <source>
        <dbReference type="SAM" id="MobiDB-lite"/>
    </source>
</evidence>
<dbReference type="GO" id="GO:2000234">
    <property type="term" value="P:positive regulation of rRNA processing"/>
    <property type="evidence" value="ECO:0007669"/>
    <property type="project" value="TreeGrafter"/>
</dbReference>
<proteinExistence type="predicted"/>
<dbReference type="GO" id="GO:0032040">
    <property type="term" value="C:small-subunit processome"/>
    <property type="evidence" value="ECO:0007669"/>
    <property type="project" value="InterPro"/>
</dbReference>
<dbReference type="Proteomes" id="UP000792457">
    <property type="component" value="Unassembled WGS sequence"/>
</dbReference>
<keyword evidence="2" id="KW-0690">Ribosome biogenesis</keyword>
<dbReference type="GO" id="GO:0045943">
    <property type="term" value="P:positive regulation of transcription by RNA polymerase I"/>
    <property type="evidence" value="ECO:0007669"/>
    <property type="project" value="InterPro"/>
</dbReference>
<evidence type="ECO:0000259" key="9">
    <source>
        <dbReference type="Pfam" id="PF23769"/>
    </source>
</evidence>
<comment type="caution">
    <text evidence="10">The sequence shown here is derived from an EMBL/GenBank/DDBJ whole genome shotgun (WGS) entry which is preliminary data.</text>
</comment>
<sequence>MANTEVRMNDNELVLKRKGGGSIVSHPPVFSSDSEVIYIVWGNSVRSYSTQTGEFLQEYEGLTERSAGVQLIRGTETLATCSRKGEIIFWSRKSAVVQERKVTIRLFMPCSYSTSGLFLISYEFLQDIILPPGAIVTGFHILRKEGDVFVVTQNSNKDHQSMLRFKPDCKTYQKLEMKLNKQIRCFAFGGELGKEYLGGISKQHLYVMKVKEGKVIRHTVGSENGLVCVTAHPTEEILATGDHSGRILIWRSFLDSKQPPKSIYHWHTLPVSDVCFSQEGSSMYSGGRECVMVKWFLEYQEKKFLPRIGAPIRYVVVSPDNVFVAACLDDNSIQLVNAQGKIKRVIQNFTWNAHISEKLPDHTILHKVRLDPRTNSLVMNGQPGHLQFFSMKSSKLLYNLDVVCQNYLTQERNAVIYNTDVTHVAFTSNGNWMATVEQRKDPEASLEVRLKFWKYAEKTQNFYLNTCVEDPHFGEVKALEMRPGSEDMLAVTSGADSKIKIWYLFGMPSSLEKESNSSSRECWHCDAVCTYKDLPVGDVGFSFDGSILGAVFSHSLTLWVPETSDLKSSLSHPYFRENIRQLQFGNGDCSHLVVCVMKTNVVVWNLLSLTVSWVVPIELKLLAADSLSSYMAGFTCDRDLIIFKPSDPQPVYTRKNICPDTVLQAIFVPLSANRSELSNWQQKSQLYFLNQYQELLALENPDENFKEAAGSGLQGDPEEGRILSLTPFGRMLAGVSQSTDVEPIESSSFISVGVPGEKEIKEFLSMPPHTMPPLRFICNPLLASLIRRTRKTEGKEDPEMDVDEDNDSGMESEENKDVLEEMERMEIIDEKPVRKIYRPRIESTPELEKALSGILKEKTDWVSSLL</sequence>
<dbReference type="OrthoDB" id="4096at2759"/>
<dbReference type="EMBL" id="KZ308127">
    <property type="protein sequence ID" value="KAG8222238.1"/>
    <property type="molecule type" value="Genomic_DNA"/>
</dbReference>
<feature type="compositionally biased region" description="Acidic residues" evidence="8">
    <location>
        <begin position="798"/>
        <end position="812"/>
    </location>
</feature>
<keyword evidence="3" id="KW-0698">rRNA processing</keyword>
<dbReference type="InterPro" id="IPR053826">
    <property type="entry name" value="WDR75"/>
</dbReference>
<reference evidence="10" key="2">
    <citation type="submission" date="2017-10" db="EMBL/GenBank/DDBJ databases">
        <title>Ladona fulva Genome sequencing and assembly.</title>
        <authorList>
            <person name="Murali S."/>
            <person name="Richards S."/>
            <person name="Bandaranaike D."/>
            <person name="Bellair M."/>
            <person name="Blankenburg K."/>
            <person name="Chao H."/>
            <person name="Dinh H."/>
            <person name="Doddapaneni H."/>
            <person name="Dugan-Rocha S."/>
            <person name="Elkadiri S."/>
            <person name="Gnanaolivu R."/>
            <person name="Hernandez B."/>
            <person name="Skinner E."/>
            <person name="Javaid M."/>
            <person name="Lee S."/>
            <person name="Li M."/>
            <person name="Ming W."/>
            <person name="Munidasa M."/>
            <person name="Muniz J."/>
            <person name="Nguyen L."/>
            <person name="Hughes D."/>
            <person name="Osuji N."/>
            <person name="Pu L.-L."/>
            <person name="Puazo M."/>
            <person name="Qu C."/>
            <person name="Quiroz J."/>
            <person name="Raj R."/>
            <person name="Weissenberger G."/>
            <person name="Xin Y."/>
            <person name="Zou X."/>
            <person name="Han Y."/>
            <person name="Worley K."/>
            <person name="Muzny D."/>
            <person name="Gibbs R."/>
        </authorList>
    </citation>
    <scope>NUCLEOTIDE SEQUENCE</scope>
    <source>
        <strain evidence="10">Sampled in the wild</strain>
    </source>
</reference>
<dbReference type="Pfam" id="PF23869">
    <property type="entry name" value="Beta-prop_WDR75_1st"/>
    <property type="match status" value="1"/>
</dbReference>
<evidence type="ECO:0000256" key="3">
    <source>
        <dbReference type="ARBA" id="ARBA00022552"/>
    </source>
</evidence>
<name>A0A8K0JXV7_LADFU</name>
<dbReference type="InterPro" id="IPR057644">
    <property type="entry name" value="Beta-prop_WDR75_2nd"/>
</dbReference>
<dbReference type="InterPro" id="IPR011044">
    <property type="entry name" value="Quino_amine_DH_bsu"/>
</dbReference>
<evidence type="ECO:0000256" key="4">
    <source>
        <dbReference type="ARBA" id="ARBA00022574"/>
    </source>
</evidence>
<dbReference type="InterPro" id="IPR015943">
    <property type="entry name" value="WD40/YVTN_repeat-like_dom_sf"/>
</dbReference>
<evidence type="ECO:0000313" key="11">
    <source>
        <dbReference type="Proteomes" id="UP000792457"/>
    </source>
</evidence>
<keyword evidence="7" id="KW-0539">Nucleus</keyword>
<keyword evidence="5" id="KW-0677">Repeat</keyword>
<dbReference type="GO" id="GO:0003723">
    <property type="term" value="F:RNA binding"/>
    <property type="evidence" value="ECO:0007669"/>
    <property type="project" value="InterPro"/>
</dbReference>
<dbReference type="Gene3D" id="2.130.10.10">
    <property type="entry name" value="YVTN repeat-like/Quinoprotein amine dehydrogenase"/>
    <property type="match status" value="3"/>
</dbReference>
<reference evidence="10" key="1">
    <citation type="submission" date="2013-04" db="EMBL/GenBank/DDBJ databases">
        <authorList>
            <person name="Qu J."/>
            <person name="Murali S.C."/>
            <person name="Bandaranaike D."/>
            <person name="Bellair M."/>
            <person name="Blankenburg K."/>
            <person name="Chao H."/>
            <person name="Dinh H."/>
            <person name="Doddapaneni H."/>
            <person name="Downs B."/>
            <person name="Dugan-Rocha S."/>
            <person name="Elkadiri S."/>
            <person name="Gnanaolivu R.D."/>
            <person name="Hernandez B."/>
            <person name="Javaid M."/>
            <person name="Jayaseelan J.C."/>
            <person name="Lee S."/>
            <person name="Li M."/>
            <person name="Ming W."/>
            <person name="Munidasa M."/>
            <person name="Muniz J."/>
            <person name="Nguyen L."/>
            <person name="Ongeri F."/>
            <person name="Osuji N."/>
            <person name="Pu L.-L."/>
            <person name="Puazo M."/>
            <person name="Qu C."/>
            <person name="Quiroz J."/>
            <person name="Raj R."/>
            <person name="Weissenberger G."/>
            <person name="Xin Y."/>
            <person name="Zou X."/>
            <person name="Han Y."/>
            <person name="Richards S."/>
            <person name="Worley K."/>
            <person name="Muzny D."/>
            <person name="Gibbs R."/>
        </authorList>
    </citation>
    <scope>NUCLEOTIDE SEQUENCE</scope>
    <source>
        <strain evidence="10">Sampled in the wild</strain>
    </source>
</reference>
<dbReference type="PANTHER" id="PTHR44215:SF1">
    <property type="entry name" value="WD REPEAT-CONTAINING PROTEIN 75"/>
    <property type="match status" value="1"/>
</dbReference>
<evidence type="ECO:0000256" key="6">
    <source>
        <dbReference type="ARBA" id="ARBA00023163"/>
    </source>
</evidence>
<feature type="region of interest" description="Disordered" evidence="8">
    <location>
        <begin position="790"/>
        <end position="815"/>
    </location>
</feature>
<dbReference type="GO" id="GO:0006364">
    <property type="term" value="P:rRNA processing"/>
    <property type="evidence" value="ECO:0007669"/>
    <property type="project" value="UniProtKB-KW"/>
</dbReference>
<dbReference type="SMART" id="SM00320">
    <property type="entry name" value="WD40"/>
    <property type="match status" value="6"/>
</dbReference>
<organism evidence="10 11">
    <name type="scientific">Ladona fulva</name>
    <name type="common">Scarce chaser dragonfly</name>
    <name type="synonym">Libellula fulva</name>
    <dbReference type="NCBI Taxonomy" id="123851"/>
    <lineage>
        <taxon>Eukaryota</taxon>
        <taxon>Metazoa</taxon>
        <taxon>Ecdysozoa</taxon>
        <taxon>Arthropoda</taxon>
        <taxon>Hexapoda</taxon>
        <taxon>Insecta</taxon>
        <taxon>Pterygota</taxon>
        <taxon>Palaeoptera</taxon>
        <taxon>Odonata</taxon>
        <taxon>Epiprocta</taxon>
        <taxon>Anisoptera</taxon>
        <taxon>Libelluloidea</taxon>
        <taxon>Libellulidae</taxon>
        <taxon>Ladona</taxon>
    </lineage>
</organism>
<gene>
    <name evidence="10" type="ORF">J437_LFUL001436</name>
</gene>
<dbReference type="PANTHER" id="PTHR44215">
    <property type="entry name" value="WD REPEAT-CONTAINING PROTEIN 75"/>
    <property type="match status" value="1"/>
</dbReference>
<evidence type="ECO:0000256" key="2">
    <source>
        <dbReference type="ARBA" id="ARBA00022517"/>
    </source>
</evidence>